<sequence>MAISGYKADIFVSGEAIPFEAESMMTNTEEKEFVISDRSKRVWDRVAFITVERLLDAEDEENPDGLWIVVPENEYELNRLEGKITFAEEQEGQLFRVSGEYVPLTNVAGAYEYTFTLESDNQTIPAFHSAQMNRVQGKKDVTGSIAKWFTTSDLFVDNFHKGKPVVLEFYTDESDIPAVKLWALLSTVEVTASQEAVVEESIEFEAVADKEGRVISFG</sequence>
<accession>A0ABT9W5B6</accession>
<reference evidence="1 2" key="1">
    <citation type="submission" date="2023-07" db="EMBL/GenBank/DDBJ databases">
        <title>Genomic Encyclopedia of Type Strains, Phase IV (KMG-IV): sequencing the most valuable type-strain genomes for metagenomic binning, comparative biology and taxonomic classification.</title>
        <authorList>
            <person name="Goeker M."/>
        </authorList>
    </citation>
    <scope>NUCLEOTIDE SEQUENCE [LARGE SCALE GENOMIC DNA]</scope>
    <source>
        <strain evidence="1 2">DSM 12751</strain>
    </source>
</reference>
<name>A0ABT9W5B6_9BACI</name>
<organism evidence="1 2">
    <name type="scientific">Caldalkalibacillus horti</name>
    <dbReference type="NCBI Taxonomy" id="77523"/>
    <lineage>
        <taxon>Bacteria</taxon>
        <taxon>Bacillati</taxon>
        <taxon>Bacillota</taxon>
        <taxon>Bacilli</taxon>
        <taxon>Bacillales</taxon>
        <taxon>Bacillaceae</taxon>
        <taxon>Caldalkalibacillus</taxon>
    </lineage>
</organism>
<comment type="caution">
    <text evidence="1">The sequence shown here is derived from an EMBL/GenBank/DDBJ whole genome shotgun (WGS) entry which is preliminary data.</text>
</comment>
<dbReference type="Proteomes" id="UP001235840">
    <property type="component" value="Unassembled WGS sequence"/>
</dbReference>
<dbReference type="EMBL" id="JAUSTY010000032">
    <property type="protein sequence ID" value="MDQ0168448.1"/>
    <property type="molecule type" value="Genomic_DNA"/>
</dbReference>
<protein>
    <submittedName>
        <fullName evidence="1">Uncharacterized protein</fullName>
    </submittedName>
</protein>
<keyword evidence="2" id="KW-1185">Reference proteome</keyword>
<proteinExistence type="predicted"/>
<evidence type="ECO:0000313" key="1">
    <source>
        <dbReference type="EMBL" id="MDQ0168448.1"/>
    </source>
</evidence>
<evidence type="ECO:0000313" key="2">
    <source>
        <dbReference type="Proteomes" id="UP001235840"/>
    </source>
</evidence>
<dbReference type="RefSeq" id="WP_307398186.1">
    <property type="nucleotide sequence ID" value="NZ_BAAADK010000012.1"/>
</dbReference>
<gene>
    <name evidence="1" type="ORF">J2S11_004410</name>
</gene>